<organism evidence="1 2">
    <name type="scientific">Ancylostoma duodenale</name>
    <dbReference type="NCBI Taxonomy" id="51022"/>
    <lineage>
        <taxon>Eukaryota</taxon>
        <taxon>Metazoa</taxon>
        <taxon>Ecdysozoa</taxon>
        <taxon>Nematoda</taxon>
        <taxon>Chromadorea</taxon>
        <taxon>Rhabditida</taxon>
        <taxon>Rhabditina</taxon>
        <taxon>Rhabditomorpha</taxon>
        <taxon>Strongyloidea</taxon>
        <taxon>Ancylostomatidae</taxon>
        <taxon>Ancylostomatinae</taxon>
        <taxon>Ancylostoma</taxon>
    </lineage>
</organism>
<protein>
    <submittedName>
        <fullName evidence="1">Uncharacterized protein</fullName>
    </submittedName>
</protein>
<reference evidence="1 2" key="1">
    <citation type="submission" date="2013-12" db="EMBL/GenBank/DDBJ databases">
        <title>Draft genome of the parsitic nematode Ancylostoma duodenale.</title>
        <authorList>
            <person name="Mitreva M."/>
        </authorList>
    </citation>
    <scope>NUCLEOTIDE SEQUENCE [LARGE SCALE GENOMIC DNA]</scope>
    <source>
        <strain evidence="1 2">Zhejiang</strain>
    </source>
</reference>
<dbReference type="EMBL" id="KN747663">
    <property type="protein sequence ID" value="KIH51096.1"/>
    <property type="molecule type" value="Genomic_DNA"/>
</dbReference>
<dbReference type="AlphaFoldDB" id="A0A0C2G212"/>
<accession>A0A0C2G212</accession>
<sequence length="71" mass="7492">MVLHYKATTIKCGHPATRTLAPVNASTCTSIQDLAPAGSTTTAAMTRTTSVRTCHAVLITIVPLELKDIII</sequence>
<keyword evidence="2" id="KW-1185">Reference proteome</keyword>
<proteinExistence type="predicted"/>
<evidence type="ECO:0000313" key="2">
    <source>
        <dbReference type="Proteomes" id="UP000054047"/>
    </source>
</evidence>
<gene>
    <name evidence="1" type="ORF">ANCDUO_18820</name>
</gene>
<name>A0A0C2G212_9BILA</name>
<dbReference type="Proteomes" id="UP000054047">
    <property type="component" value="Unassembled WGS sequence"/>
</dbReference>
<evidence type="ECO:0000313" key="1">
    <source>
        <dbReference type="EMBL" id="KIH51096.1"/>
    </source>
</evidence>